<dbReference type="GO" id="GO:0005739">
    <property type="term" value="C:mitochondrion"/>
    <property type="evidence" value="ECO:0007669"/>
    <property type="project" value="UniProtKB-SubCell"/>
</dbReference>
<comment type="caution">
    <text evidence="12">The sequence shown here is derived from an EMBL/GenBank/DDBJ whole genome shotgun (WGS) entry which is preliminary data.</text>
</comment>
<evidence type="ECO:0000256" key="2">
    <source>
        <dbReference type="ARBA" id="ARBA00010682"/>
    </source>
</evidence>
<dbReference type="SUPFAM" id="SSF56024">
    <property type="entry name" value="Phospholipase D/nuclease"/>
    <property type="match status" value="1"/>
</dbReference>
<name>A0A8H8R4U6_9HELO</name>
<dbReference type="Pfam" id="PF00614">
    <property type="entry name" value="PLDc"/>
    <property type="match status" value="1"/>
</dbReference>
<dbReference type="UniPathway" id="UPA00084">
    <property type="reaction ID" value="UER00503"/>
</dbReference>
<keyword evidence="6 10" id="KW-0443">Lipid metabolism</keyword>
<dbReference type="InterPro" id="IPR001736">
    <property type="entry name" value="PLipase_D/transphosphatidylase"/>
</dbReference>
<dbReference type="AlphaFoldDB" id="A0A8H8R4U6"/>
<keyword evidence="7 10" id="KW-0594">Phospholipid biosynthesis</keyword>
<comment type="similarity">
    <text evidence="2 10">Belongs to the CDP-alcohol phosphatidyltransferase class-II family.</text>
</comment>
<evidence type="ECO:0000256" key="10">
    <source>
        <dbReference type="RuleBase" id="RU365024"/>
    </source>
</evidence>
<keyword evidence="10" id="KW-0547">Nucleotide-binding</keyword>
<comment type="function">
    <text evidence="10">Functions in the biosynthesis of the anionic phospholipids phosphatidylglycerol and cardiolipin.</text>
</comment>
<keyword evidence="4 10" id="KW-0808">Transferase</keyword>
<comment type="subcellular location">
    <subcellularLocation>
        <location evidence="10">Mitochondrion</location>
    </subcellularLocation>
</comment>
<evidence type="ECO:0000256" key="5">
    <source>
        <dbReference type="ARBA" id="ARBA00022737"/>
    </source>
</evidence>
<evidence type="ECO:0000256" key="6">
    <source>
        <dbReference type="ARBA" id="ARBA00023098"/>
    </source>
</evidence>
<keyword evidence="10" id="KW-0496">Mitochondrion</keyword>
<dbReference type="GO" id="GO:0005524">
    <property type="term" value="F:ATP binding"/>
    <property type="evidence" value="ECO:0007669"/>
    <property type="project" value="UniProtKB-KW"/>
</dbReference>
<keyword evidence="8 10" id="KW-1208">Phospholipid metabolism</keyword>
<dbReference type="CDD" id="cd09135">
    <property type="entry name" value="PLDc_PGS1_euk_1"/>
    <property type="match status" value="1"/>
</dbReference>
<comment type="pathway">
    <text evidence="1 10">Phospholipid metabolism; phosphatidylglycerol biosynthesis; phosphatidylglycerol from CDP-diacylglycerol: step 1/2.</text>
</comment>
<evidence type="ECO:0000256" key="7">
    <source>
        <dbReference type="ARBA" id="ARBA00023209"/>
    </source>
</evidence>
<evidence type="ECO:0000313" key="13">
    <source>
        <dbReference type="Proteomes" id="UP000431533"/>
    </source>
</evidence>
<keyword evidence="3 10" id="KW-0444">Lipid biosynthesis</keyword>
<evidence type="ECO:0000256" key="3">
    <source>
        <dbReference type="ARBA" id="ARBA00022516"/>
    </source>
</evidence>
<keyword evidence="5" id="KW-0677">Repeat</keyword>
<sequence>MIARSVLRCSATRRLHLGRPRMVLAKPRKFSTSTPVANANSSSTASMLGAFTNELDRIAPKFEIQGSQIQILRTPSDFYETLKSKILGAEKQIFLSTLYIGKTEHELIFTLHQALKSKPNLKLSILTDALRGTRESPEPSCASLLAPLVDEFGSDRVEIRMYHTPNLTGLRKKYIPKRINEGWGLQHMKLYGVDDEIIISGANLSNNYFTDRQDRYHIFSSKEITSYFYKIHSATGLPPTSPPSPLIDPKKYISASTSILHPLIKPSTTTAAPSSPSTKTNTTVYPLSQLTQLLDPDTSTELPSITHILRTLSSPSFGTSSWTFTAGYFNPDPSLTSLLLSAASTNNTVITASPYANGFYGSKGVSGLLPAAYTLLSRRFLESAQKSGREHDIALKEWRRGTVGENGGWTYHAKGLWISLNGEKEPSLTIVGSSNYTKRSYGLDLEAGTCIVTSDEGLKGRLREERDGLQEFAGKVGIDDFLGVERRVGIRVRVAMWIVKMVGGAL</sequence>
<protein>
    <recommendedName>
        <fullName evidence="10">CDP-diacylglycerol--glycerol-3-phosphate 3-phosphatidyltransferase</fullName>
        <ecNumber evidence="10">2.7.8.5</ecNumber>
    </recommendedName>
</protein>
<dbReference type="RefSeq" id="XP_031007395.1">
    <property type="nucleotide sequence ID" value="XM_031147310.1"/>
</dbReference>
<reference evidence="12 13" key="1">
    <citation type="submission" date="2018-05" db="EMBL/GenBank/DDBJ databases">
        <title>Genome sequencing and assembly of the regulated plant pathogen Lachnellula willkommii and related sister species for the development of diagnostic species identification markers.</title>
        <authorList>
            <person name="Giroux E."/>
            <person name="Bilodeau G."/>
        </authorList>
    </citation>
    <scope>NUCLEOTIDE SEQUENCE [LARGE SCALE GENOMIC DNA]</scope>
    <source>
        <strain evidence="12 13">CBS 185.66</strain>
    </source>
</reference>
<evidence type="ECO:0000313" key="12">
    <source>
        <dbReference type="EMBL" id="TVY28607.1"/>
    </source>
</evidence>
<dbReference type="GeneID" id="41982531"/>
<dbReference type="PIRSF" id="PIRSF000850">
    <property type="entry name" value="Phospholipase_D_PSS"/>
    <property type="match status" value="1"/>
</dbReference>
<proteinExistence type="inferred from homology"/>
<dbReference type="PANTHER" id="PTHR12586:SF1">
    <property type="entry name" value="CDP-DIACYLGLYCEROL--GLYCEROL-3-PHOSPHATE 3-PHOSPHATIDYLTRANSFERASE, MITOCHONDRIAL"/>
    <property type="match status" value="1"/>
</dbReference>
<gene>
    <name evidence="12" type="primary">PGS1</name>
    <name evidence="12" type="ORF">LHYA1_G002333</name>
</gene>
<dbReference type="CDD" id="cd09137">
    <property type="entry name" value="PLDc_PGS1_euk_2"/>
    <property type="match status" value="1"/>
</dbReference>
<dbReference type="EC" id="2.7.8.5" evidence="10"/>
<dbReference type="PANTHER" id="PTHR12586">
    <property type="entry name" value="CDP-DIACYLGLYCEROL--SERINE O-PHOSPHATIDYLTRANSFERASE"/>
    <property type="match status" value="1"/>
</dbReference>
<dbReference type="GO" id="GO:0032049">
    <property type="term" value="P:cardiolipin biosynthetic process"/>
    <property type="evidence" value="ECO:0007669"/>
    <property type="project" value="InterPro"/>
</dbReference>
<dbReference type="EMBL" id="QGMH01000028">
    <property type="protein sequence ID" value="TVY28607.1"/>
    <property type="molecule type" value="Genomic_DNA"/>
</dbReference>
<dbReference type="OrthoDB" id="10250191at2759"/>
<dbReference type="PROSITE" id="PS50035">
    <property type="entry name" value="PLD"/>
    <property type="match status" value="1"/>
</dbReference>
<evidence type="ECO:0000256" key="9">
    <source>
        <dbReference type="ARBA" id="ARBA00048586"/>
    </source>
</evidence>
<comment type="catalytic activity">
    <reaction evidence="9 10">
        <text>a CDP-1,2-diacyl-sn-glycerol + sn-glycerol 3-phosphate = a 1,2-diacyl-sn-glycero-3-phospho-(1'-sn-glycero-3'-phosphate) + CMP + H(+)</text>
        <dbReference type="Rhea" id="RHEA:12593"/>
        <dbReference type="ChEBI" id="CHEBI:15378"/>
        <dbReference type="ChEBI" id="CHEBI:57597"/>
        <dbReference type="ChEBI" id="CHEBI:58332"/>
        <dbReference type="ChEBI" id="CHEBI:60110"/>
        <dbReference type="ChEBI" id="CHEBI:60377"/>
        <dbReference type="EC" id="2.7.8.5"/>
    </reaction>
</comment>
<keyword evidence="13" id="KW-1185">Reference proteome</keyword>
<dbReference type="Gene3D" id="3.30.870.10">
    <property type="entry name" value="Endonuclease Chain A"/>
    <property type="match status" value="2"/>
</dbReference>
<dbReference type="SMART" id="SM00155">
    <property type="entry name" value="PLDc"/>
    <property type="match status" value="2"/>
</dbReference>
<accession>A0A8H8R4U6</accession>
<evidence type="ECO:0000256" key="8">
    <source>
        <dbReference type="ARBA" id="ARBA00023264"/>
    </source>
</evidence>
<dbReference type="GO" id="GO:0008444">
    <property type="term" value="F:CDP-diacylglycerol-glycerol-3-phosphate 3-phosphatidyltransferase activity"/>
    <property type="evidence" value="ECO:0007669"/>
    <property type="project" value="UniProtKB-EC"/>
</dbReference>
<evidence type="ECO:0000256" key="4">
    <source>
        <dbReference type="ARBA" id="ARBA00022679"/>
    </source>
</evidence>
<keyword evidence="10" id="KW-0067">ATP-binding</keyword>
<evidence type="ECO:0000256" key="1">
    <source>
        <dbReference type="ARBA" id="ARBA00005042"/>
    </source>
</evidence>
<dbReference type="InterPro" id="IPR016270">
    <property type="entry name" value="PGS1"/>
</dbReference>
<organism evidence="12 13">
    <name type="scientific">Lachnellula hyalina</name>
    <dbReference type="NCBI Taxonomy" id="1316788"/>
    <lineage>
        <taxon>Eukaryota</taxon>
        <taxon>Fungi</taxon>
        <taxon>Dikarya</taxon>
        <taxon>Ascomycota</taxon>
        <taxon>Pezizomycotina</taxon>
        <taxon>Leotiomycetes</taxon>
        <taxon>Helotiales</taxon>
        <taxon>Lachnaceae</taxon>
        <taxon>Lachnellula</taxon>
    </lineage>
</organism>
<dbReference type="Proteomes" id="UP000431533">
    <property type="component" value="Unassembled WGS sequence"/>
</dbReference>
<feature type="domain" description="PLD phosphodiesterase" evidence="11">
    <location>
        <begin position="182"/>
        <end position="208"/>
    </location>
</feature>
<evidence type="ECO:0000259" key="11">
    <source>
        <dbReference type="PROSITE" id="PS50035"/>
    </source>
</evidence>